<accession>A0AAD8E6S1</accession>
<sequence>LDKHFFIKKKCLDILILDEFLNLSTMLLMSESRAEKIKTRRIYHKLGFWTRDFYDFPQFNFTSYVV</sequence>
<keyword evidence="2" id="KW-1185">Reference proteome</keyword>
<organism evidence="1 2">
    <name type="scientific">Diploptera punctata</name>
    <name type="common">Pacific beetle cockroach</name>
    <dbReference type="NCBI Taxonomy" id="6984"/>
    <lineage>
        <taxon>Eukaryota</taxon>
        <taxon>Metazoa</taxon>
        <taxon>Ecdysozoa</taxon>
        <taxon>Arthropoda</taxon>
        <taxon>Hexapoda</taxon>
        <taxon>Insecta</taxon>
        <taxon>Pterygota</taxon>
        <taxon>Neoptera</taxon>
        <taxon>Polyneoptera</taxon>
        <taxon>Dictyoptera</taxon>
        <taxon>Blattodea</taxon>
        <taxon>Blaberoidea</taxon>
        <taxon>Blaberidae</taxon>
        <taxon>Diplopterinae</taxon>
        <taxon>Diploptera</taxon>
    </lineage>
</organism>
<dbReference type="EMBL" id="JASPKZ010008864">
    <property type="protein sequence ID" value="KAJ9578682.1"/>
    <property type="molecule type" value="Genomic_DNA"/>
</dbReference>
<proteinExistence type="predicted"/>
<reference evidence="1" key="2">
    <citation type="submission" date="2023-05" db="EMBL/GenBank/DDBJ databases">
        <authorList>
            <person name="Fouks B."/>
        </authorList>
    </citation>
    <scope>NUCLEOTIDE SEQUENCE</scope>
    <source>
        <strain evidence="1">Stay&amp;Tobe</strain>
        <tissue evidence="1">Testes</tissue>
    </source>
</reference>
<feature type="non-terminal residue" evidence="1">
    <location>
        <position position="66"/>
    </location>
</feature>
<evidence type="ECO:0000313" key="2">
    <source>
        <dbReference type="Proteomes" id="UP001233999"/>
    </source>
</evidence>
<protein>
    <submittedName>
        <fullName evidence="1">Uncharacterized protein</fullName>
    </submittedName>
</protein>
<feature type="non-terminal residue" evidence="1">
    <location>
        <position position="1"/>
    </location>
</feature>
<gene>
    <name evidence="1" type="ORF">L9F63_005044</name>
</gene>
<evidence type="ECO:0000313" key="1">
    <source>
        <dbReference type="EMBL" id="KAJ9578682.1"/>
    </source>
</evidence>
<comment type="caution">
    <text evidence="1">The sequence shown here is derived from an EMBL/GenBank/DDBJ whole genome shotgun (WGS) entry which is preliminary data.</text>
</comment>
<dbReference type="AlphaFoldDB" id="A0AAD8E6S1"/>
<name>A0AAD8E6S1_DIPPU</name>
<reference evidence="1" key="1">
    <citation type="journal article" date="2023" name="IScience">
        <title>Live-bearing cockroach genome reveals convergent evolutionary mechanisms linked to viviparity in insects and beyond.</title>
        <authorList>
            <person name="Fouks B."/>
            <person name="Harrison M.C."/>
            <person name="Mikhailova A.A."/>
            <person name="Marchal E."/>
            <person name="English S."/>
            <person name="Carruthers M."/>
            <person name="Jennings E.C."/>
            <person name="Chiamaka E.L."/>
            <person name="Frigard R.A."/>
            <person name="Pippel M."/>
            <person name="Attardo G.M."/>
            <person name="Benoit J.B."/>
            <person name="Bornberg-Bauer E."/>
            <person name="Tobe S.S."/>
        </authorList>
    </citation>
    <scope>NUCLEOTIDE SEQUENCE</scope>
    <source>
        <strain evidence="1">Stay&amp;Tobe</strain>
    </source>
</reference>
<dbReference type="Proteomes" id="UP001233999">
    <property type="component" value="Unassembled WGS sequence"/>
</dbReference>